<dbReference type="SMART" id="SM00020">
    <property type="entry name" value="Tryp_SPc"/>
    <property type="match status" value="1"/>
</dbReference>
<dbReference type="AlphaFoldDB" id="A0A8J2W4D3"/>
<accession>A0A8J2W4D3</accession>
<organism evidence="3 4">
    <name type="scientific">Daphnia galeata</name>
    <dbReference type="NCBI Taxonomy" id="27404"/>
    <lineage>
        <taxon>Eukaryota</taxon>
        <taxon>Metazoa</taxon>
        <taxon>Ecdysozoa</taxon>
        <taxon>Arthropoda</taxon>
        <taxon>Crustacea</taxon>
        <taxon>Branchiopoda</taxon>
        <taxon>Diplostraca</taxon>
        <taxon>Cladocera</taxon>
        <taxon>Anomopoda</taxon>
        <taxon>Daphniidae</taxon>
        <taxon>Daphnia</taxon>
    </lineage>
</organism>
<evidence type="ECO:0000313" key="3">
    <source>
        <dbReference type="EMBL" id="CAH0104773.1"/>
    </source>
</evidence>
<dbReference type="PANTHER" id="PTHR24253">
    <property type="entry name" value="TRANSMEMBRANE PROTEASE SERINE"/>
    <property type="match status" value="1"/>
</dbReference>
<reference evidence="3" key="1">
    <citation type="submission" date="2021-11" db="EMBL/GenBank/DDBJ databases">
        <authorList>
            <person name="Schell T."/>
        </authorList>
    </citation>
    <scope>NUCLEOTIDE SEQUENCE</scope>
    <source>
        <strain evidence="3">M5</strain>
    </source>
</reference>
<sequence length="161" mass="18105">MHFINESLNDAKVTKRVRVVTVHEEFDSITHFNDIAILTLESPIVFTSEISSVCLPLDGSNDQYLNRMATAKGWGRIQEKGKNSEYLRHAAIKIISNSLCRKSYMNNDKIADHMLCTWLSGRDACQNDSGGPLVIEANQSDQKCSWIQIGIDALRGILEYT</sequence>
<feature type="domain" description="Peptidase S1" evidence="2">
    <location>
        <begin position="1"/>
        <end position="161"/>
    </location>
</feature>
<dbReference type="InterPro" id="IPR009003">
    <property type="entry name" value="Peptidase_S1_PA"/>
</dbReference>
<keyword evidence="1" id="KW-1015">Disulfide bond</keyword>
<keyword evidence="4" id="KW-1185">Reference proteome</keyword>
<protein>
    <recommendedName>
        <fullName evidence="2">Peptidase S1 domain-containing protein</fullName>
    </recommendedName>
</protein>
<dbReference type="CDD" id="cd00190">
    <property type="entry name" value="Tryp_SPc"/>
    <property type="match status" value="1"/>
</dbReference>
<dbReference type="PANTHER" id="PTHR24253:SF148">
    <property type="entry name" value="CLIP-DOMAIN SERINE PROTEASE"/>
    <property type="match status" value="1"/>
</dbReference>
<comment type="caution">
    <text evidence="3">The sequence shown here is derived from an EMBL/GenBank/DDBJ whole genome shotgun (WGS) entry which is preliminary data.</text>
</comment>
<dbReference type="InterPro" id="IPR001314">
    <property type="entry name" value="Peptidase_S1A"/>
</dbReference>
<dbReference type="InterPro" id="IPR043504">
    <property type="entry name" value="Peptidase_S1_PA_chymotrypsin"/>
</dbReference>
<evidence type="ECO:0000259" key="2">
    <source>
        <dbReference type="PROSITE" id="PS50240"/>
    </source>
</evidence>
<gene>
    <name evidence="3" type="ORF">DGAL_LOCUS7698</name>
</gene>
<dbReference type="OrthoDB" id="6355626at2759"/>
<dbReference type="GO" id="GO:0006508">
    <property type="term" value="P:proteolysis"/>
    <property type="evidence" value="ECO:0007669"/>
    <property type="project" value="InterPro"/>
</dbReference>
<dbReference type="SUPFAM" id="SSF50494">
    <property type="entry name" value="Trypsin-like serine proteases"/>
    <property type="match status" value="1"/>
</dbReference>
<evidence type="ECO:0000313" key="4">
    <source>
        <dbReference type="Proteomes" id="UP000789390"/>
    </source>
</evidence>
<dbReference type="PRINTS" id="PR00722">
    <property type="entry name" value="CHYMOTRYPSIN"/>
</dbReference>
<dbReference type="PROSITE" id="PS50240">
    <property type="entry name" value="TRYPSIN_DOM"/>
    <property type="match status" value="1"/>
</dbReference>
<dbReference type="InterPro" id="IPR001254">
    <property type="entry name" value="Trypsin_dom"/>
</dbReference>
<evidence type="ECO:0000256" key="1">
    <source>
        <dbReference type="ARBA" id="ARBA00023157"/>
    </source>
</evidence>
<dbReference type="Gene3D" id="2.40.10.10">
    <property type="entry name" value="Trypsin-like serine proteases"/>
    <property type="match status" value="2"/>
</dbReference>
<dbReference type="EMBL" id="CAKKLH010000156">
    <property type="protein sequence ID" value="CAH0104773.1"/>
    <property type="molecule type" value="Genomic_DNA"/>
</dbReference>
<dbReference type="Pfam" id="PF00089">
    <property type="entry name" value="Trypsin"/>
    <property type="match status" value="1"/>
</dbReference>
<proteinExistence type="predicted"/>
<name>A0A8J2W4D3_9CRUS</name>
<dbReference type="GO" id="GO:0004252">
    <property type="term" value="F:serine-type endopeptidase activity"/>
    <property type="evidence" value="ECO:0007669"/>
    <property type="project" value="InterPro"/>
</dbReference>
<dbReference type="Proteomes" id="UP000789390">
    <property type="component" value="Unassembled WGS sequence"/>
</dbReference>